<organism evidence="2">
    <name type="scientific">Brassica napus</name>
    <name type="common">Rape</name>
    <dbReference type="NCBI Taxonomy" id="3708"/>
    <lineage>
        <taxon>Eukaryota</taxon>
        <taxon>Viridiplantae</taxon>
        <taxon>Streptophyta</taxon>
        <taxon>Embryophyta</taxon>
        <taxon>Tracheophyta</taxon>
        <taxon>Spermatophyta</taxon>
        <taxon>Magnoliopsida</taxon>
        <taxon>eudicotyledons</taxon>
        <taxon>Gunneridae</taxon>
        <taxon>Pentapetalae</taxon>
        <taxon>rosids</taxon>
        <taxon>malvids</taxon>
        <taxon>Brassicales</taxon>
        <taxon>Brassicaceae</taxon>
        <taxon>Brassiceae</taxon>
        <taxon>Brassica</taxon>
    </lineage>
</organism>
<reference evidence="2" key="1">
    <citation type="submission" date="2021-01" db="EMBL/GenBank/DDBJ databases">
        <authorList>
            <consortium name="Genoscope - CEA"/>
            <person name="William W."/>
        </authorList>
    </citation>
    <scope>NUCLEOTIDE SEQUENCE</scope>
</reference>
<feature type="transmembrane region" description="Helical" evidence="1">
    <location>
        <begin position="16"/>
        <end position="36"/>
    </location>
</feature>
<dbReference type="Proteomes" id="UP001295469">
    <property type="component" value="Chromosome C02"/>
</dbReference>
<name>A0A816JYQ0_BRANA</name>
<sequence>MFVVGIDECMAREMEVQLWALIFLFFAKIVLTNRYMHFGF</sequence>
<gene>
    <name evidence="2" type="ORF">DARMORV10_C02P14660.1</name>
</gene>
<proteinExistence type="predicted"/>
<protein>
    <submittedName>
        <fullName evidence="2">(rape) hypothetical protein</fullName>
    </submittedName>
</protein>
<evidence type="ECO:0000256" key="1">
    <source>
        <dbReference type="SAM" id="Phobius"/>
    </source>
</evidence>
<dbReference type="AlphaFoldDB" id="A0A816JYQ0"/>
<keyword evidence="1" id="KW-0472">Membrane</keyword>
<evidence type="ECO:0000313" key="2">
    <source>
        <dbReference type="EMBL" id="CAF1893360.1"/>
    </source>
</evidence>
<dbReference type="EMBL" id="HG994366">
    <property type="protein sequence ID" value="CAF1893360.1"/>
    <property type="molecule type" value="Genomic_DNA"/>
</dbReference>
<keyword evidence="1" id="KW-1133">Transmembrane helix</keyword>
<keyword evidence="1" id="KW-0812">Transmembrane</keyword>
<accession>A0A816JYQ0</accession>